<gene>
    <name evidence="2" type="ORF">HMPREF9144_1893</name>
</gene>
<dbReference type="EMBL" id="AFPY01000098">
    <property type="protein sequence ID" value="EGQ15589.1"/>
    <property type="molecule type" value="Genomic_DNA"/>
</dbReference>
<feature type="transmembrane region" description="Helical" evidence="1">
    <location>
        <begin position="15"/>
        <end position="34"/>
    </location>
</feature>
<accession>F9DJQ2</accession>
<protein>
    <submittedName>
        <fullName evidence="2">Uncharacterized protein</fullName>
    </submittedName>
</protein>
<proteinExistence type="predicted"/>
<name>F9DJQ2_9BACT</name>
<keyword evidence="1" id="KW-1133">Transmembrane helix</keyword>
<evidence type="ECO:0000313" key="2">
    <source>
        <dbReference type="EMBL" id="EGQ15589.1"/>
    </source>
</evidence>
<dbReference type="AlphaFoldDB" id="F9DJQ2"/>
<keyword evidence="1" id="KW-0812">Transmembrane</keyword>
<evidence type="ECO:0000256" key="1">
    <source>
        <dbReference type="SAM" id="Phobius"/>
    </source>
</evidence>
<keyword evidence="1" id="KW-0472">Membrane</keyword>
<evidence type="ECO:0000313" key="3">
    <source>
        <dbReference type="Proteomes" id="UP000004123"/>
    </source>
</evidence>
<reference evidence="2 3" key="1">
    <citation type="submission" date="2011-04" db="EMBL/GenBank/DDBJ databases">
        <authorList>
            <person name="Muzny D."/>
            <person name="Qin X."/>
            <person name="Deng J."/>
            <person name="Jiang H."/>
            <person name="Liu Y."/>
            <person name="Qu J."/>
            <person name="Song X.-Z."/>
            <person name="Zhang L."/>
            <person name="Thornton R."/>
            <person name="Coyle M."/>
            <person name="Francisco L."/>
            <person name="Jackson L."/>
            <person name="Javaid M."/>
            <person name="Korchina V."/>
            <person name="Kovar C."/>
            <person name="Mata R."/>
            <person name="Mathew T."/>
            <person name="Ngo R."/>
            <person name="Nguyen L."/>
            <person name="Nguyen N."/>
            <person name="Okwuonu G."/>
            <person name="Ongeri F."/>
            <person name="Pham C."/>
            <person name="Simmons D."/>
            <person name="Wilczek-Boney K."/>
            <person name="Hale W."/>
            <person name="Jakkamsetti A."/>
            <person name="Pham P."/>
            <person name="Ruth R."/>
            <person name="San Lucas F."/>
            <person name="Warren J."/>
            <person name="Zhang J."/>
            <person name="Zhao Z."/>
            <person name="Zhou C."/>
            <person name="Zhu D."/>
            <person name="Lee S."/>
            <person name="Bess C."/>
            <person name="Blankenburg K."/>
            <person name="Forbes L."/>
            <person name="Fu Q."/>
            <person name="Gubbala S."/>
            <person name="Hirani K."/>
            <person name="Jayaseelan J.C."/>
            <person name="Lara F."/>
            <person name="Munidasa M."/>
            <person name="Palculict T."/>
            <person name="Patil S."/>
            <person name="Pu L.-L."/>
            <person name="Saada N."/>
            <person name="Tang L."/>
            <person name="Weissenberger G."/>
            <person name="Zhu Y."/>
            <person name="Hemphill L."/>
            <person name="Shang Y."/>
            <person name="Youmans B."/>
            <person name="Ayvaz T."/>
            <person name="Ross M."/>
            <person name="Santibanez J."/>
            <person name="Aqrawi P."/>
            <person name="Gross S."/>
            <person name="Joshi V."/>
            <person name="Fowler G."/>
            <person name="Nazareth L."/>
            <person name="Reid J."/>
            <person name="Worley K."/>
            <person name="Petrosino J."/>
            <person name="Highlander S."/>
            <person name="Gibbs R."/>
        </authorList>
    </citation>
    <scope>NUCLEOTIDE SEQUENCE [LARGE SCALE GENOMIC DNA]</scope>
    <source>
        <strain evidence="2 3">ATCC 700821</strain>
    </source>
</reference>
<organism evidence="2 3">
    <name type="scientific">Prevotella pallens ATCC 700821</name>
    <dbReference type="NCBI Taxonomy" id="997353"/>
    <lineage>
        <taxon>Bacteria</taxon>
        <taxon>Pseudomonadati</taxon>
        <taxon>Bacteroidota</taxon>
        <taxon>Bacteroidia</taxon>
        <taxon>Bacteroidales</taxon>
        <taxon>Prevotellaceae</taxon>
        <taxon>Prevotella</taxon>
    </lineage>
</organism>
<sequence length="43" mass="4912">MPYPIGIHLWLNNLLHTPTVAPCILSLCFNNSLLSMTKQFIKK</sequence>
<dbReference type="HOGENOM" id="CLU_3237797_0_0_10"/>
<comment type="caution">
    <text evidence="2">The sequence shown here is derived from an EMBL/GenBank/DDBJ whole genome shotgun (WGS) entry which is preliminary data.</text>
</comment>
<dbReference type="Proteomes" id="UP000004123">
    <property type="component" value="Unassembled WGS sequence"/>
</dbReference>